<proteinExistence type="predicted"/>
<dbReference type="Pfam" id="PF05534">
    <property type="entry name" value="HicB"/>
    <property type="match status" value="1"/>
</dbReference>
<dbReference type="InterPro" id="IPR035069">
    <property type="entry name" value="TTHA1013/TTHA0281-like"/>
</dbReference>
<dbReference type="EMBL" id="AXCY01000052">
    <property type="protein sequence ID" value="KGM10378.1"/>
    <property type="molecule type" value="Genomic_DNA"/>
</dbReference>
<name>A0A0A0BPH1_9CELL</name>
<dbReference type="InterPro" id="IPR013321">
    <property type="entry name" value="Arc_rbn_hlx_hlx"/>
</dbReference>
<dbReference type="SUPFAM" id="SSF143100">
    <property type="entry name" value="TTHA1013/TTHA0281-like"/>
    <property type="match status" value="1"/>
</dbReference>
<evidence type="ECO:0000313" key="2">
    <source>
        <dbReference type="Proteomes" id="UP000029839"/>
    </source>
</evidence>
<protein>
    <submittedName>
        <fullName evidence="1">HicB</fullName>
    </submittedName>
</protein>
<accession>A0A0A0BPH1</accession>
<reference evidence="1 2" key="2">
    <citation type="journal article" date="2015" name="Stand. Genomic Sci.">
        <title>Draft genome sequence of Cellulomonas carbonis T26(T) and comparative analysis of six Cellulomonas genomes.</title>
        <authorList>
            <person name="Zhuang W."/>
            <person name="Zhang S."/>
            <person name="Xia X."/>
            <person name="Wang G."/>
        </authorList>
    </citation>
    <scope>NUCLEOTIDE SEQUENCE [LARGE SCALE GENOMIC DNA]</scope>
    <source>
        <strain evidence="1 2">T26</strain>
    </source>
</reference>
<dbReference type="OrthoDB" id="5297106at2"/>
<dbReference type="Proteomes" id="UP000029839">
    <property type="component" value="Unassembled WGS sequence"/>
</dbReference>
<gene>
    <name evidence="1" type="ORF">N868_15475</name>
</gene>
<dbReference type="Gene3D" id="1.10.1220.10">
    <property type="entry name" value="Met repressor-like"/>
    <property type="match status" value="1"/>
</dbReference>
<dbReference type="GO" id="GO:0006355">
    <property type="term" value="P:regulation of DNA-templated transcription"/>
    <property type="evidence" value="ECO:0007669"/>
    <property type="project" value="InterPro"/>
</dbReference>
<dbReference type="InterPro" id="IPR010985">
    <property type="entry name" value="Ribbon_hlx_hlx"/>
</dbReference>
<dbReference type="Gene3D" id="3.30.160.250">
    <property type="match status" value="1"/>
</dbReference>
<reference evidence="1 2" key="1">
    <citation type="submission" date="2013-08" db="EMBL/GenBank/DDBJ databases">
        <title>Genome sequencing of Cellulomonas carbonis T26.</title>
        <authorList>
            <person name="Chen F."/>
            <person name="Li Y."/>
            <person name="Wang G."/>
        </authorList>
    </citation>
    <scope>NUCLEOTIDE SEQUENCE [LARGE SCALE GENOMIC DNA]</scope>
    <source>
        <strain evidence="1 2">T26</strain>
    </source>
</reference>
<dbReference type="InterPro" id="IPR008651">
    <property type="entry name" value="Uncharacterised_HicB"/>
</dbReference>
<dbReference type="AlphaFoldDB" id="A0A0A0BPH1"/>
<dbReference type="RefSeq" id="WP_043607155.1">
    <property type="nucleotide sequence ID" value="NZ_AXCY01000052.1"/>
</dbReference>
<dbReference type="SUPFAM" id="SSF47598">
    <property type="entry name" value="Ribbon-helix-helix"/>
    <property type="match status" value="1"/>
</dbReference>
<sequence>MSTTPHIDITRYTYRVTWSVEDDEYVATCLELPSLSWLADSQEDALHGMRDLVAETIDDLRANGERVPEPLSSRAYSGKFNLRVGEHLHRKLAIEAAEEHVSLNQYVVRRLTNAS</sequence>
<comment type="caution">
    <text evidence="1">The sequence shown here is derived from an EMBL/GenBank/DDBJ whole genome shotgun (WGS) entry which is preliminary data.</text>
</comment>
<organism evidence="1 2">
    <name type="scientific">Cellulomonas carbonis T26</name>
    <dbReference type="NCBI Taxonomy" id="947969"/>
    <lineage>
        <taxon>Bacteria</taxon>
        <taxon>Bacillati</taxon>
        <taxon>Actinomycetota</taxon>
        <taxon>Actinomycetes</taxon>
        <taxon>Micrococcales</taxon>
        <taxon>Cellulomonadaceae</taxon>
        <taxon>Cellulomonas</taxon>
    </lineage>
</organism>
<evidence type="ECO:0000313" key="1">
    <source>
        <dbReference type="EMBL" id="KGM10378.1"/>
    </source>
</evidence>
<keyword evidence="2" id="KW-1185">Reference proteome</keyword>